<keyword evidence="9 11" id="KW-0326">Glycosidase</keyword>
<accession>A0AAN6YAG2</accession>
<evidence type="ECO:0000256" key="4">
    <source>
        <dbReference type="ARBA" id="ARBA00007495"/>
    </source>
</evidence>
<keyword evidence="8 11" id="KW-0119">Carbohydrate metabolism</keyword>
<evidence type="ECO:0000256" key="3">
    <source>
        <dbReference type="ARBA" id="ARBA00004851"/>
    </source>
</evidence>
<organism evidence="15 16">
    <name type="scientific">Rhypophila decipiens</name>
    <dbReference type="NCBI Taxonomy" id="261697"/>
    <lineage>
        <taxon>Eukaryota</taxon>
        <taxon>Fungi</taxon>
        <taxon>Dikarya</taxon>
        <taxon>Ascomycota</taxon>
        <taxon>Pezizomycotina</taxon>
        <taxon>Sordariomycetes</taxon>
        <taxon>Sordariomycetidae</taxon>
        <taxon>Sordariales</taxon>
        <taxon>Naviculisporaceae</taxon>
        <taxon>Rhypophila</taxon>
    </lineage>
</organism>
<evidence type="ECO:0000256" key="1">
    <source>
        <dbReference type="ARBA" id="ARBA00000681"/>
    </source>
</evidence>
<comment type="similarity">
    <text evidence="4 11">Belongs to the glycosyl hydrolase 10 (cellulase F) family.</text>
</comment>
<comment type="caution">
    <text evidence="15">The sequence shown here is derived from an EMBL/GenBank/DDBJ whole genome shotgun (WGS) entry which is preliminary data.</text>
</comment>
<proteinExistence type="inferred from homology"/>
<evidence type="ECO:0000256" key="7">
    <source>
        <dbReference type="ARBA" id="ARBA00022801"/>
    </source>
</evidence>
<dbReference type="InterPro" id="IPR044846">
    <property type="entry name" value="GH10"/>
</dbReference>
<evidence type="ECO:0000256" key="9">
    <source>
        <dbReference type="ARBA" id="ARBA00023295"/>
    </source>
</evidence>
<keyword evidence="7 11" id="KW-0378">Hydrolase</keyword>
<dbReference type="GO" id="GO:0031176">
    <property type="term" value="F:endo-1,4-beta-xylanase activity"/>
    <property type="evidence" value="ECO:0007669"/>
    <property type="project" value="UniProtKB-EC"/>
</dbReference>
<dbReference type="AlphaFoldDB" id="A0AAN6YAG2"/>
<dbReference type="PANTHER" id="PTHR31490">
    <property type="entry name" value="GLYCOSYL HYDROLASE"/>
    <property type="match status" value="1"/>
</dbReference>
<dbReference type="PRINTS" id="PR00134">
    <property type="entry name" value="GLHYDRLASE10"/>
</dbReference>
<evidence type="ECO:0000256" key="8">
    <source>
        <dbReference type="ARBA" id="ARBA00023277"/>
    </source>
</evidence>
<dbReference type="SUPFAM" id="SSF51445">
    <property type="entry name" value="(Trans)glycosidases"/>
    <property type="match status" value="1"/>
</dbReference>
<evidence type="ECO:0000256" key="6">
    <source>
        <dbReference type="ARBA" id="ARBA00022651"/>
    </source>
</evidence>
<feature type="chain" id="PRO_5043020196" description="Beta-xylanase" evidence="13">
    <location>
        <begin position="22"/>
        <end position="382"/>
    </location>
</feature>
<dbReference type="Pfam" id="PF00331">
    <property type="entry name" value="Glyco_hydro_10"/>
    <property type="match status" value="1"/>
</dbReference>
<keyword evidence="10 11" id="KW-0624">Polysaccharide degradation</keyword>
<keyword evidence="5" id="KW-0964">Secreted</keyword>
<dbReference type="InterPro" id="IPR001000">
    <property type="entry name" value="GH10_dom"/>
</dbReference>
<feature type="region of interest" description="Disordered" evidence="12">
    <location>
        <begin position="363"/>
        <end position="382"/>
    </location>
</feature>
<evidence type="ECO:0000259" key="14">
    <source>
        <dbReference type="PROSITE" id="PS51760"/>
    </source>
</evidence>
<dbReference type="Proteomes" id="UP001301769">
    <property type="component" value="Unassembled WGS sequence"/>
</dbReference>
<evidence type="ECO:0000256" key="5">
    <source>
        <dbReference type="ARBA" id="ARBA00022525"/>
    </source>
</evidence>
<gene>
    <name evidence="15" type="ORF">QBC37DRAFT_157614</name>
</gene>
<dbReference type="GO" id="GO:0045493">
    <property type="term" value="P:xylan catabolic process"/>
    <property type="evidence" value="ECO:0007669"/>
    <property type="project" value="UniProtKB-KW"/>
</dbReference>
<dbReference type="Gene3D" id="3.20.20.80">
    <property type="entry name" value="Glycosidases"/>
    <property type="match status" value="1"/>
</dbReference>
<evidence type="ECO:0000256" key="10">
    <source>
        <dbReference type="ARBA" id="ARBA00023326"/>
    </source>
</evidence>
<evidence type="ECO:0000256" key="12">
    <source>
        <dbReference type="SAM" id="MobiDB-lite"/>
    </source>
</evidence>
<dbReference type="InterPro" id="IPR017853">
    <property type="entry name" value="GH"/>
</dbReference>
<evidence type="ECO:0000256" key="13">
    <source>
        <dbReference type="SAM" id="SignalP"/>
    </source>
</evidence>
<dbReference type="EMBL" id="MU858096">
    <property type="protein sequence ID" value="KAK4214310.1"/>
    <property type="molecule type" value="Genomic_DNA"/>
</dbReference>
<comment type="subcellular location">
    <subcellularLocation>
        <location evidence="2">Secreted</location>
    </subcellularLocation>
</comment>
<feature type="signal peptide" evidence="13">
    <location>
        <begin position="1"/>
        <end position="21"/>
    </location>
</feature>
<comment type="catalytic activity">
    <reaction evidence="1 11">
        <text>Endohydrolysis of (1-&gt;4)-beta-D-xylosidic linkages in xylans.</text>
        <dbReference type="EC" id="3.2.1.8"/>
    </reaction>
</comment>
<name>A0AAN6YAG2_9PEZI</name>
<sequence>MHLPSAASLLLAALSLPLASAGKDHGPGHGKKQGLNTLAKKAGLKYFGSATDSPGQRERAGLEASYAKYDEIMWKSDEFGQTTPTNGQKWLFVEPAPGIFNYTEGEIVASKAKKHGKHLRCHALVWHSQLAPWVETTEWTKETLRAAIVRHITKVAGHWKGRCYAWDVVNEALNEDGTWRESVFYKVLGEEYITLAFKTAAKVDPHAKLYYNDYNLELPGAKVEGAKRIVKMLQKQRVKIDGMGLQAHLVAEWGSPADIDRHIEVMRGFGSLGVEVALTELDVRLQTPYNTTNLALQKRSYKNIVGACVQVKECIGVTIWDFYDPFSWVPYVFPGEGAPLLWFEDFTTHPAYDGVVEALTNKTRRTPSKPAKGPRSSRLLRD</sequence>
<keyword evidence="13" id="KW-0732">Signal</keyword>
<keyword evidence="16" id="KW-1185">Reference proteome</keyword>
<dbReference type="PANTHER" id="PTHR31490:SF35">
    <property type="entry name" value="ENDO-1,4-BETA-XYLANASE"/>
    <property type="match status" value="1"/>
</dbReference>
<feature type="domain" description="GH10" evidence="14">
    <location>
        <begin position="56"/>
        <end position="358"/>
    </location>
</feature>
<reference evidence="15" key="2">
    <citation type="submission" date="2023-05" db="EMBL/GenBank/DDBJ databases">
        <authorList>
            <consortium name="Lawrence Berkeley National Laboratory"/>
            <person name="Steindorff A."/>
            <person name="Hensen N."/>
            <person name="Bonometti L."/>
            <person name="Westerberg I."/>
            <person name="Brannstrom I.O."/>
            <person name="Guillou S."/>
            <person name="Cros-Aarteil S."/>
            <person name="Calhoun S."/>
            <person name="Haridas S."/>
            <person name="Kuo A."/>
            <person name="Mondo S."/>
            <person name="Pangilinan J."/>
            <person name="Riley R."/>
            <person name="Labutti K."/>
            <person name="Andreopoulos B."/>
            <person name="Lipzen A."/>
            <person name="Chen C."/>
            <person name="Yanf M."/>
            <person name="Daum C."/>
            <person name="Ng V."/>
            <person name="Clum A."/>
            <person name="Ohm R."/>
            <person name="Martin F."/>
            <person name="Silar P."/>
            <person name="Natvig D."/>
            <person name="Lalanne C."/>
            <person name="Gautier V."/>
            <person name="Ament-Velasquez S.L."/>
            <person name="Kruys A."/>
            <person name="Hutchinson M.I."/>
            <person name="Powell A.J."/>
            <person name="Barry K."/>
            <person name="Miller A.N."/>
            <person name="Grigoriev I.V."/>
            <person name="Debuchy R."/>
            <person name="Gladieux P."/>
            <person name="Thoren M.H."/>
            <person name="Johannesson H."/>
        </authorList>
    </citation>
    <scope>NUCLEOTIDE SEQUENCE</scope>
    <source>
        <strain evidence="15">PSN293</strain>
    </source>
</reference>
<dbReference type="GO" id="GO:0005576">
    <property type="term" value="C:extracellular region"/>
    <property type="evidence" value="ECO:0007669"/>
    <property type="project" value="UniProtKB-SubCell"/>
</dbReference>
<evidence type="ECO:0000313" key="16">
    <source>
        <dbReference type="Proteomes" id="UP001301769"/>
    </source>
</evidence>
<dbReference type="SMART" id="SM00633">
    <property type="entry name" value="Glyco_10"/>
    <property type="match status" value="1"/>
</dbReference>
<dbReference type="EC" id="3.2.1.8" evidence="11"/>
<dbReference type="PROSITE" id="PS51760">
    <property type="entry name" value="GH10_2"/>
    <property type="match status" value="1"/>
</dbReference>
<comment type="pathway">
    <text evidence="3">Glycan degradation; xylan degradation.</text>
</comment>
<protein>
    <recommendedName>
        <fullName evidence="11">Beta-xylanase</fullName>
        <ecNumber evidence="11">3.2.1.8</ecNumber>
    </recommendedName>
</protein>
<evidence type="ECO:0000313" key="15">
    <source>
        <dbReference type="EMBL" id="KAK4214310.1"/>
    </source>
</evidence>
<evidence type="ECO:0000256" key="2">
    <source>
        <dbReference type="ARBA" id="ARBA00004613"/>
    </source>
</evidence>
<evidence type="ECO:0000256" key="11">
    <source>
        <dbReference type="RuleBase" id="RU361174"/>
    </source>
</evidence>
<reference evidence="15" key="1">
    <citation type="journal article" date="2023" name="Mol. Phylogenet. Evol.">
        <title>Genome-scale phylogeny and comparative genomics of the fungal order Sordariales.</title>
        <authorList>
            <person name="Hensen N."/>
            <person name="Bonometti L."/>
            <person name="Westerberg I."/>
            <person name="Brannstrom I.O."/>
            <person name="Guillou S."/>
            <person name="Cros-Aarteil S."/>
            <person name="Calhoun S."/>
            <person name="Haridas S."/>
            <person name="Kuo A."/>
            <person name="Mondo S."/>
            <person name="Pangilinan J."/>
            <person name="Riley R."/>
            <person name="LaButti K."/>
            <person name="Andreopoulos B."/>
            <person name="Lipzen A."/>
            <person name="Chen C."/>
            <person name="Yan M."/>
            <person name="Daum C."/>
            <person name="Ng V."/>
            <person name="Clum A."/>
            <person name="Steindorff A."/>
            <person name="Ohm R.A."/>
            <person name="Martin F."/>
            <person name="Silar P."/>
            <person name="Natvig D.O."/>
            <person name="Lalanne C."/>
            <person name="Gautier V."/>
            <person name="Ament-Velasquez S.L."/>
            <person name="Kruys A."/>
            <person name="Hutchinson M.I."/>
            <person name="Powell A.J."/>
            <person name="Barry K."/>
            <person name="Miller A.N."/>
            <person name="Grigoriev I.V."/>
            <person name="Debuchy R."/>
            <person name="Gladieux P."/>
            <person name="Hiltunen Thoren M."/>
            <person name="Johannesson H."/>
        </authorList>
    </citation>
    <scope>NUCLEOTIDE SEQUENCE</scope>
    <source>
        <strain evidence="15">PSN293</strain>
    </source>
</reference>
<keyword evidence="6" id="KW-0858">Xylan degradation</keyword>